<dbReference type="PANTHER" id="PTHR42060">
    <property type="entry name" value="NHL REPEAT-CONTAINING PROTEIN-RELATED"/>
    <property type="match status" value="1"/>
</dbReference>
<keyword evidence="2" id="KW-1185">Reference proteome</keyword>
<dbReference type="InterPro" id="IPR011042">
    <property type="entry name" value="6-blade_b-propeller_TolB-like"/>
</dbReference>
<organism evidence="1 2">
    <name type="scientific">Piedraia hortae CBS 480.64</name>
    <dbReference type="NCBI Taxonomy" id="1314780"/>
    <lineage>
        <taxon>Eukaryota</taxon>
        <taxon>Fungi</taxon>
        <taxon>Dikarya</taxon>
        <taxon>Ascomycota</taxon>
        <taxon>Pezizomycotina</taxon>
        <taxon>Dothideomycetes</taxon>
        <taxon>Dothideomycetidae</taxon>
        <taxon>Capnodiales</taxon>
        <taxon>Piedraiaceae</taxon>
        <taxon>Piedraia</taxon>
    </lineage>
</organism>
<evidence type="ECO:0008006" key="3">
    <source>
        <dbReference type="Google" id="ProtNLM"/>
    </source>
</evidence>
<dbReference type="OrthoDB" id="9977941at2759"/>
<dbReference type="Gene3D" id="2.120.10.30">
    <property type="entry name" value="TolB, C-terminal domain"/>
    <property type="match status" value="1"/>
</dbReference>
<dbReference type="InterPro" id="IPR052998">
    <property type="entry name" value="Hetero-Diels-Alderase-like"/>
</dbReference>
<proteinExistence type="predicted"/>
<reference evidence="1" key="1">
    <citation type="journal article" date="2020" name="Stud. Mycol.">
        <title>101 Dothideomycetes genomes: a test case for predicting lifestyles and emergence of pathogens.</title>
        <authorList>
            <person name="Haridas S."/>
            <person name="Albert R."/>
            <person name="Binder M."/>
            <person name="Bloem J."/>
            <person name="Labutti K."/>
            <person name="Salamov A."/>
            <person name="Andreopoulos B."/>
            <person name="Baker S."/>
            <person name="Barry K."/>
            <person name="Bills G."/>
            <person name="Bluhm B."/>
            <person name="Cannon C."/>
            <person name="Castanera R."/>
            <person name="Culley D."/>
            <person name="Daum C."/>
            <person name="Ezra D."/>
            <person name="Gonzalez J."/>
            <person name="Henrissat B."/>
            <person name="Kuo A."/>
            <person name="Liang C."/>
            <person name="Lipzen A."/>
            <person name="Lutzoni F."/>
            <person name="Magnuson J."/>
            <person name="Mondo S."/>
            <person name="Nolan M."/>
            <person name="Ohm R."/>
            <person name="Pangilinan J."/>
            <person name="Park H.-J."/>
            <person name="Ramirez L."/>
            <person name="Alfaro M."/>
            <person name="Sun H."/>
            <person name="Tritt A."/>
            <person name="Yoshinaga Y."/>
            <person name="Zwiers L.-H."/>
            <person name="Turgeon B."/>
            <person name="Goodwin S."/>
            <person name="Spatafora J."/>
            <person name="Crous P."/>
            <person name="Grigoriev I."/>
        </authorList>
    </citation>
    <scope>NUCLEOTIDE SEQUENCE</scope>
    <source>
        <strain evidence="1">CBS 480.64</strain>
    </source>
</reference>
<accession>A0A6A7BPY1</accession>
<name>A0A6A7BPY1_9PEZI</name>
<dbReference type="PANTHER" id="PTHR42060:SF1">
    <property type="entry name" value="NHL REPEAT-CONTAINING PROTEIN"/>
    <property type="match status" value="1"/>
</dbReference>
<dbReference type="EMBL" id="MU006050">
    <property type="protein sequence ID" value="KAF2857324.1"/>
    <property type="molecule type" value="Genomic_DNA"/>
</dbReference>
<sequence length="333" mass="35310">MRLSALLFAGLALATPVVHRAAADCQPTIRTLFRADNLLVENLAQTSKGDLILNPLTSQGRIYSVSPYASQPRPEVIAILPNYPAADGLTGISEVWPGIFAVGGQKLVGYAASPNTSGIYLLDVRSGVTHAKINKVASIPAIGIINGIVAIPNTGLVLVADSVYGRVYRVNTVTGKVDLVMEGDLFKPLDQSVNRISLGINGVKIRNGWLYFTSSARGLFGRVKISPRGDRQGKIQVIATLDIAHTAAAYDDFTLDRNLNAYIGLQNNAIVKITPQGNQTVLATGVPTVNGTYTVDGPSSVVIDRWNPKKLYVSENGGANGGKNGGLLEMTLC</sequence>
<dbReference type="AlphaFoldDB" id="A0A6A7BPY1"/>
<gene>
    <name evidence="1" type="ORF">K470DRAFT_273378</name>
</gene>
<evidence type="ECO:0000313" key="2">
    <source>
        <dbReference type="Proteomes" id="UP000799421"/>
    </source>
</evidence>
<dbReference type="SUPFAM" id="SSF63829">
    <property type="entry name" value="Calcium-dependent phosphotriesterase"/>
    <property type="match status" value="1"/>
</dbReference>
<protein>
    <recommendedName>
        <fullName evidence="3">NHL repeat-containing protein</fullName>
    </recommendedName>
</protein>
<dbReference type="Proteomes" id="UP000799421">
    <property type="component" value="Unassembled WGS sequence"/>
</dbReference>
<evidence type="ECO:0000313" key="1">
    <source>
        <dbReference type="EMBL" id="KAF2857324.1"/>
    </source>
</evidence>